<dbReference type="EMBL" id="KZ503686">
    <property type="protein sequence ID" value="PKU62225.1"/>
    <property type="molecule type" value="Genomic_DNA"/>
</dbReference>
<accession>A0A2I0VFP7</accession>
<evidence type="ECO:0000256" key="6">
    <source>
        <dbReference type="RuleBase" id="RU367102"/>
    </source>
</evidence>
<name>A0A2I0VFP7_9ASPA</name>
<gene>
    <name evidence="8" type="primary">EPFL6</name>
    <name evidence="8" type="ORF">MA16_Dca011519</name>
</gene>
<feature type="transmembrane region" description="Helical" evidence="7">
    <location>
        <begin position="12"/>
        <end position="34"/>
    </location>
</feature>
<evidence type="ECO:0000256" key="5">
    <source>
        <dbReference type="ARBA" id="ARBA00023157"/>
    </source>
</evidence>
<dbReference type="STRING" id="906689.A0A2I0VFP7"/>
<dbReference type="Pfam" id="PF17181">
    <property type="entry name" value="EPF"/>
    <property type="match status" value="1"/>
</dbReference>
<reference evidence="8 9" key="1">
    <citation type="journal article" date="2016" name="Sci. Rep.">
        <title>The Dendrobium catenatum Lindl. genome sequence provides insights into polysaccharide synthase, floral development and adaptive evolution.</title>
        <authorList>
            <person name="Zhang G.Q."/>
            <person name="Xu Q."/>
            <person name="Bian C."/>
            <person name="Tsai W.C."/>
            <person name="Yeh C.M."/>
            <person name="Liu K.W."/>
            <person name="Yoshida K."/>
            <person name="Zhang L.S."/>
            <person name="Chang S.B."/>
            <person name="Chen F."/>
            <person name="Shi Y."/>
            <person name="Su Y.Y."/>
            <person name="Zhang Y.Q."/>
            <person name="Chen L.J."/>
            <person name="Yin Y."/>
            <person name="Lin M."/>
            <person name="Huang H."/>
            <person name="Deng H."/>
            <person name="Wang Z.W."/>
            <person name="Zhu S.L."/>
            <person name="Zhao X."/>
            <person name="Deng C."/>
            <person name="Niu S.C."/>
            <person name="Huang J."/>
            <person name="Wang M."/>
            <person name="Liu G.H."/>
            <person name="Yang H.J."/>
            <person name="Xiao X.J."/>
            <person name="Hsiao Y.Y."/>
            <person name="Wu W.L."/>
            <person name="Chen Y.Y."/>
            <person name="Mitsuda N."/>
            <person name="Ohme-Takagi M."/>
            <person name="Luo Y.B."/>
            <person name="Van de Peer Y."/>
            <person name="Liu Z.J."/>
        </authorList>
    </citation>
    <scope>NUCLEOTIDE SEQUENCE [LARGE SCALE GENOMIC DNA]</scope>
    <source>
        <tissue evidence="8">The whole plant</tissue>
    </source>
</reference>
<keyword evidence="3 6" id="KW-0964">Secreted</keyword>
<dbReference type="GO" id="GO:0005576">
    <property type="term" value="C:extracellular region"/>
    <property type="evidence" value="ECO:0007669"/>
    <property type="project" value="UniProtKB-SubCell"/>
</dbReference>
<dbReference type="InterPro" id="IPR039455">
    <property type="entry name" value="EPFL"/>
</dbReference>
<comment type="function">
    <text evidence="6">Controls stomatal patterning.</text>
</comment>
<keyword evidence="6" id="KW-0217">Developmental protein</keyword>
<comment type="subcellular location">
    <subcellularLocation>
        <location evidence="1 6">Secreted</location>
    </subcellularLocation>
</comment>
<keyword evidence="5" id="KW-1015">Disulfide bond</keyword>
<dbReference type="PANTHER" id="PTHR33109:SF4">
    <property type="entry name" value="EPIDERMAL PATTERNING FACTOR-LIKE PROTEIN 6"/>
    <property type="match status" value="1"/>
</dbReference>
<dbReference type="GO" id="GO:0010052">
    <property type="term" value="P:guard cell differentiation"/>
    <property type="evidence" value="ECO:0007669"/>
    <property type="project" value="UniProtKB-UniRule"/>
</dbReference>
<reference evidence="8 9" key="2">
    <citation type="journal article" date="2017" name="Nature">
        <title>The Apostasia genome and the evolution of orchids.</title>
        <authorList>
            <person name="Zhang G.Q."/>
            <person name="Liu K.W."/>
            <person name="Li Z."/>
            <person name="Lohaus R."/>
            <person name="Hsiao Y.Y."/>
            <person name="Niu S.C."/>
            <person name="Wang J.Y."/>
            <person name="Lin Y.C."/>
            <person name="Xu Q."/>
            <person name="Chen L.J."/>
            <person name="Yoshida K."/>
            <person name="Fujiwara S."/>
            <person name="Wang Z.W."/>
            <person name="Zhang Y.Q."/>
            <person name="Mitsuda N."/>
            <person name="Wang M."/>
            <person name="Liu G.H."/>
            <person name="Pecoraro L."/>
            <person name="Huang H.X."/>
            <person name="Xiao X.J."/>
            <person name="Lin M."/>
            <person name="Wu X.Y."/>
            <person name="Wu W.L."/>
            <person name="Chen Y.Y."/>
            <person name="Chang S.B."/>
            <person name="Sakamoto S."/>
            <person name="Ohme-Takagi M."/>
            <person name="Yagi M."/>
            <person name="Zeng S.J."/>
            <person name="Shen C.Y."/>
            <person name="Yeh C.M."/>
            <person name="Luo Y.B."/>
            <person name="Tsai W.C."/>
            <person name="Van de Peer Y."/>
            <person name="Liu Z.J."/>
        </authorList>
    </citation>
    <scope>NUCLEOTIDE SEQUENCE [LARGE SCALE GENOMIC DNA]</scope>
    <source>
        <tissue evidence="8">The whole plant</tissue>
    </source>
</reference>
<keyword evidence="7" id="KW-0812">Transmembrane</keyword>
<dbReference type="PANTHER" id="PTHR33109">
    <property type="entry name" value="EPIDERMAL PATTERNING FACTOR-LIKE PROTEIN 4"/>
    <property type="match status" value="1"/>
</dbReference>
<evidence type="ECO:0000313" key="9">
    <source>
        <dbReference type="Proteomes" id="UP000233837"/>
    </source>
</evidence>
<evidence type="ECO:0000256" key="2">
    <source>
        <dbReference type="ARBA" id="ARBA00008127"/>
    </source>
</evidence>
<sequence>MELIRRGRRRGRSLAMTSLLFCTYLCFFSISALYSRYSNGDSTSDRGKNSRTATFIQAEEMREMGGPGGGPGSYPPRCTLKCGDCSPCYPVHVPVPPGTPVIAEYYPEAWRCKCHNILEANNYTGGKVPPESRRPILRRTSATLLRFPPSPSPWRWRPLVGGSLREVFVLSPSAILSGFCFLSIHPPPSALAGMMVNRMCDPSFLEGPFKTRFFLDALSYIARLMVVNDNSCDANDMVMELGPSDDVVGNVVCCLVDVAAQLTSALPMSDFVYVEEVVAPSVLPMNFDCAIREVVNDISTPLGLVDRDVVSHLITLALCLPINIMVGVDALALNGVVASDITKHVVLNVEILVPLIDVTISLISNDALLAQLVANIKGYKMVQGD</sequence>
<protein>
    <recommendedName>
        <fullName evidence="6">Epidermal patterning factor-like protein</fullName>
    </recommendedName>
</protein>
<proteinExistence type="inferred from homology"/>
<dbReference type="AlphaFoldDB" id="A0A2I0VFP7"/>
<keyword evidence="9" id="KW-1185">Reference proteome</keyword>
<evidence type="ECO:0000256" key="7">
    <source>
        <dbReference type="SAM" id="Phobius"/>
    </source>
</evidence>
<evidence type="ECO:0000256" key="1">
    <source>
        <dbReference type="ARBA" id="ARBA00004613"/>
    </source>
</evidence>
<keyword evidence="7" id="KW-1133">Transmembrane helix</keyword>
<evidence type="ECO:0000313" key="8">
    <source>
        <dbReference type="EMBL" id="PKU62225.1"/>
    </source>
</evidence>
<keyword evidence="7" id="KW-0472">Membrane</keyword>
<keyword evidence="4" id="KW-0732">Signal</keyword>
<organism evidence="8 9">
    <name type="scientific">Dendrobium catenatum</name>
    <dbReference type="NCBI Taxonomy" id="906689"/>
    <lineage>
        <taxon>Eukaryota</taxon>
        <taxon>Viridiplantae</taxon>
        <taxon>Streptophyta</taxon>
        <taxon>Embryophyta</taxon>
        <taxon>Tracheophyta</taxon>
        <taxon>Spermatophyta</taxon>
        <taxon>Magnoliopsida</taxon>
        <taxon>Liliopsida</taxon>
        <taxon>Asparagales</taxon>
        <taxon>Orchidaceae</taxon>
        <taxon>Epidendroideae</taxon>
        <taxon>Malaxideae</taxon>
        <taxon>Dendrobiinae</taxon>
        <taxon>Dendrobium</taxon>
    </lineage>
</organism>
<evidence type="ECO:0000256" key="4">
    <source>
        <dbReference type="ARBA" id="ARBA00022729"/>
    </source>
</evidence>
<comment type="similarity">
    <text evidence="2 6">Belongs to the plant cysteine rich small secretory peptide family. Epidermal patterning factor subfamily.</text>
</comment>
<evidence type="ECO:0000256" key="3">
    <source>
        <dbReference type="ARBA" id="ARBA00022525"/>
    </source>
</evidence>
<dbReference type="Proteomes" id="UP000233837">
    <property type="component" value="Unassembled WGS sequence"/>
</dbReference>